<comment type="caution">
    <text evidence="2">The sequence shown here is derived from an EMBL/GenBank/DDBJ whole genome shotgun (WGS) entry which is preliminary data.</text>
</comment>
<dbReference type="Pfam" id="PF00762">
    <property type="entry name" value="Ferrochelatase"/>
    <property type="match status" value="1"/>
</dbReference>
<keyword evidence="3" id="KW-1185">Reference proteome</keyword>
<name>A0A0N0DWA8_LEPPY</name>
<proteinExistence type="inferred from homology"/>
<dbReference type="RefSeq" id="XP_015660001.1">
    <property type="nucleotide sequence ID" value="XM_015801381.1"/>
</dbReference>
<reference evidence="2 3" key="1">
    <citation type="submission" date="2015-07" db="EMBL/GenBank/DDBJ databases">
        <title>High-quality genome of monoxenous trypanosomatid Leptomonas pyrrhocoris.</title>
        <authorList>
            <person name="Flegontov P."/>
            <person name="Butenko A."/>
            <person name="Firsov S."/>
            <person name="Vlcek C."/>
            <person name="Logacheva M.D."/>
            <person name="Field M."/>
            <person name="Filatov D."/>
            <person name="Flegontova O."/>
            <person name="Gerasimov E."/>
            <person name="Jackson A.P."/>
            <person name="Kelly S."/>
            <person name="Opperdoes F."/>
            <person name="O'Reilly A."/>
            <person name="Votypka J."/>
            <person name="Yurchenko V."/>
            <person name="Lukes J."/>
        </authorList>
    </citation>
    <scope>NUCLEOTIDE SEQUENCE [LARGE SCALE GENOMIC DNA]</scope>
    <source>
        <strain evidence="2">H10</strain>
    </source>
</reference>
<accession>A0A0N0DWA8</accession>
<protein>
    <submittedName>
        <fullName evidence="2">Ferrochelatase</fullName>
    </submittedName>
</protein>
<dbReference type="VEuPathDB" id="TriTrypDB:LpyrH10_06_2730"/>
<evidence type="ECO:0000313" key="3">
    <source>
        <dbReference type="Proteomes" id="UP000037923"/>
    </source>
</evidence>
<dbReference type="GO" id="GO:0004325">
    <property type="term" value="F:ferrochelatase activity"/>
    <property type="evidence" value="ECO:0007669"/>
    <property type="project" value="InterPro"/>
</dbReference>
<evidence type="ECO:0000313" key="2">
    <source>
        <dbReference type="EMBL" id="KPA81562.1"/>
    </source>
</evidence>
<dbReference type="AlphaFoldDB" id="A0A0N0DWA8"/>
<comment type="similarity">
    <text evidence="1">Belongs to the ferrochelatase family.</text>
</comment>
<dbReference type="PANTHER" id="PTHR11108:SF1">
    <property type="entry name" value="FERROCHELATASE, MITOCHONDRIAL"/>
    <property type="match status" value="1"/>
</dbReference>
<gene>
    <name evidence="2" type="ORF">ABB37_03903</name>
</gene>
<dbReference type="EMBL" id="LGTL01000006">
    <property type="protein sequence ID" value="KPA81562.1"/>
    <property type="molecule type" value="Genomic_DNA"/>
</dbReference>
<dbReference type="GO" id="GO:0006783">
    <property type="term" value="P:heme biosynthetic process"/>
    <property type="evidence" value="ECO:0007669"/>
    <property type="project" value="InterPro"/>
</dbReference>
<dbReference type="PANTHER" id="PTHR11108">
    <property type="entry name" value="FERROCHELATASE"/>
    <property type="match status" value="1"/>
</dbReference>
<evidence type="ECO:0000256" key="1">
    <source>
        <dbReference type="RuleBase" id="RU004185"/>
    </source>
</evidence>
<dbReference type="InterPro" id="IPR001015">
    <property type="entry name" value="Ferrochelatase"/>
</dbReference>
<dbReference type="GeneID" id="26904194"/>
<dbReference type="SUPFAM" id="SSF53800">
    <property type="entry name" value="Chelatase"/>
    <property type="match status" value="1"/>
</dbReference>
<dbReference type="Proteomes" id="UP000037923">
    <property type="component" value="Unassembled WGS sequence"/>
</dbReference>
<dbReference type="OMA" id="VEVGFYH"/>
<dbReference type="OrthoDB" id="271605at2759"/>
<organism evidence="2 3">
    <name type="scientific">Leptomonas pyrrhocoris</name>
    <name type="common">Firebug parasite</name>
    <dbReference type="NCBI Taxonomy" id="157538"/>
    <lineage>
        <taxon>Eukaryota</taxon>
        <taxon>Discoba</taxon>
        <taxon>Euglenozoa</taxon>
        <taxon>Kinetoplastea</taxon>
        <taxon>Metakinetoplastina</taxon>
        <taxon>Trypanosomatida</taxon>
        <taxon>Trypanosomatidae</taxon>
        <taxon>Leishmaniinae</taxon>
        <taxon>Leptomonas</taxon>
    </lineage>
</organism>
<dbReference type="Gene3D" id="3.40.50.1400">
    <property type="match status" value="1"/>
</dbReference>
<sequence length="466" mass="52300">MCDENSTNGALNERFNTPTRFGVLLVCEGAPESTSLWNVWCFLSRKLMNPRFYDFLPRWLWRPLVYTVVLPCIVRQHQRMHRGTWILSRSRSNAPAENEDAVTTTETAAAVAASAGSEVVGTATVVALAEQLGRLVEQWLRQKLMGRRDASVQVEVGFYHRRGSVEAALERLQLRGGYGRDARDSAGMPVAVEVEELMVLPLYPHHKAEFTGTVWDAVMRSSYFQRHENIPNVHFIRNYADHEVYLDTWNRHIRRYVGQHGTPDWLFIVFQGTRKYVAASGDTYRDEYTSTAEQLRERLSTSWSTSSSMPTPADGQFFRGSLNPSRIKSAFLGHGSEALREPRLERVFLSIIRQLKSISAMNSLASSLSSSAVNRRGSSDGAASDAGGLSAFLQSRTPLPLDMAPTAFVVCPGEALDSTTTLWRLQKVLFPEVKKLGWRDIQYIPALNDTAEHAEVLSAVLEPYLL</sequence>